<evidence type="ECO:0000313" key="1">
    <source>
        <dbReference type="EMBL" id="SKB96046.1"/>
    </source>
</evidence>
<dbReference type="PANTHER" id="PTHR36932:SF1">
    <property type="entry name" value="CAPSULAR POLYSACCHARIDE BIOSYNTHESIS PROTEIN"/>
    <property type="match status" value="1"/>
</dbReference>
<dbReference type="SUPFAM" id="SSF56801">
    <property type="entry name" value="Acetyl-CoA synthetase-like"/>
    <property type="match status" value="1"/>
</dbReference>
<dbReference type="InterPro" id="IPR053158">
    <property type="entry name" value="CapK_Type1_Caps_Biosynth"/>
</dbReference>
<dbReference type="Proteomes" id="UP000191112">
    <property type="component" value="Unassembled WGS sequence"/>
</dbReference>
<dbReference type="Gene3D" id="3.40.50.12780">
    <property type="entry name" value="N-terminal domain of ligase-like"/>
    <property type="match status" value="1"/>
</dbReference>
<dbReference type="RefSeq" id="WP_079667317.1">
    <property type="nucleotide sequence ID" value="NZ_FUYZ01000006.1"/>
</dbReference>
<accession>A0A1T5FIZ1</accession>
<dbReference type="InterPro" id="IPR042099">
    <property type="entry name" value="ANL_N_sf"/>
</dbReference>
<dbReference type="AlphaFoldDB" id="A0A1T5FIZ1"/>
<reference evidence="1 2" key="1">
    <citation type="submission" date="2017-02" db="EMBL/GenBank/DDBJ databases">
        <authorList>
            <person name="Peterson S.W."/>
        </authorList>
    </citation>
    <scope>NUCLEOTIDE SEQUENCE [LARGE SCALE GENOMIC DNA]</scope>
    <source>
        <strain evidence="1 2">DSM 22323</strain>
    </source>
</reference>
<name>A0A1T5FIZ1_9FLAO</name>
<evidence type="ECO:0000313" key="2">
    <source>
        <dbReference type="Proteomes" id="UP000191112"/>
    </source>
</evidence>
<dbReference type="GO" id="GO:0016874">
    <property type="term" value="F:ligase activity"/>
    <property type="evidence" value="ECO:0007669"/>
    <property type="project" value="UniProtKB-KW"/>
</dbReference>
<dbReference type="PANTHER" id="PTHR36932">
    <property type="entry name" value="CAPSULAR POLYSACCHARIDE BIOSYNTHESIS PROTEIN"/>
    <property type="match status" value="1"/>
</dbReference>
<dbReference type="STRING" id="619805.SAMN05660477_02100"/>
<keyword evidence="1" id="KW-0436">Ligase</keyword>
<sequence length="453" mass="52225">MKDKIYKILPDFLQGLLISLFNKLAYKERYGGKYQYYLNKFKANRTLSREELVAVQKKRFAEFLSFSKEKSDFYKNYELVELEDISQLPILKKEQLRQSIKDVVTISKKDAIVSKTGGTTGKSLEVLYTADNMQERFAMLDDFRGRSGYQLGKKTAWFSGKDLLTSKDLTKKRFWKTDILNKVRYYSTFHIKESYLKYYVEDLIKYQPEYMVGFPSTILEIAKYGINHGYTFPAKTVKAIFPTAESITEEMRLHIEGFFKTKMLNQYASSEGAPFIFECQEGSLHLELQSGIFEVLDDNNQPTTEGKLVITSFTTEGTPLIRYDIGDSIILDDPARSCQCGNNNPLVKEILGRIDDYIYSPETGKINLGNVSNTLKDTKGILRFQAIQDELNTISILLVVDHSFTPKVEEVFMSNWRARVGQQMTINMQIVQDIPVEKSGKYRIVKNNIKHLL</sequence>
<dbReference type="EMBL" id="FUYZ01000006">
    <property type="protein sequence ID" value="SKB96046.1"/>
    <property type="molecule type" value="Genomic_DNA"/>
</dbReference>
<proteinExistence type="predicted"/>
<keyword evidence="2" id="KW-1185">Reference proteome</keyword>
<protein>
    <submittedName>
        <fullName evidence="1">Phenylacetate-CoA ligase</fullName>
    </submittedName>
</protein>
<dbReference type="OrthoDB" id="580775at2"/>
<gene>
    <name evidence="1" type="ORF">SAMN05660477_02100</name>
</gene>
<organism evidence="1 2">
    <name type="scientific">Soonwooa buanensis</name>
    <dbReference type="NCBI Taxonomy" id="619805"/>
    <lineage>
        <taxon>Bacteria</taxon>
        <taxon>Pseudomonadati</taxon>
        <taxon>Bacteroidota</taxon>
        <taxon>Flavobacteriia</taxon>
        <taxon>Flavobacteriales</taxon>
        <taxon>Weeksellaceae</taxon>
        <taxon>Chryseobacterium group</taxon>
        <taxon>Soonwooa</taxon>
    </lineage>
</organism>